<dbReference type="Proteomes" id="UP001057402">
    <property type="component" value="Chromosome 7"/>
</dbReference>
<dbReference type="EMBL" id="CM042886">
    <property type="protein sequence ID" value="KAI4340371.1"/>
    <property type="molecule type" value="Genomic_DNA"/>
</dbReference>
<comment type="caution">
    <text evidence="1">The sequence shown here is derived from an EMBL/GenBank/DDBJ whole genome shotgun (WGS) entry which is preliminary data.</text>
</comment>
<reference evidence="2" key="1">
    <citation type="journal article" date="2023" name="Front. Plant Sci.">
        <title>Chromosomal-level genome assembly of Melastoma candidum provides insights into trichome evolution.</title>
        <authorList>
            <person name="Zhong Y."/>
            <person name="Wu W."/>
            <person name="Sun C."/>
            <person name="Zou P."/>
            <person name="Liu Y."/>
            <person name="Dai S."/>
            <person name="Zhou R."/>
        </authorList>
    </citation>
    <scope>NUCLEOTIDE SEQUENCE [LARGE SCALE GENOMIC DNA]</scope>
</reference>
<keyword evidence="2" id="KW-1185">Reference proteome</keyword>
<gene>
    <name evidence="1" type="ORF">MLD38_025215</name>
</gene>
<sequence length="120" mass="12141">MSFGNPINSAPLRLNLITNQSLQFSSQICVQVPRPTMSCCGGKCGCGSGCKCGSGCNGCGMHADLGSSEQTLTSRIVITGVAPVSVQFEETEMSFGAENDGCGCGSGCKCGSTCSCSSCK</sequence>
<proteinExistence type="predicted"/>
<accession>A0ACB9NW95</accession>
<organism evidence="1 2">
    <name type="scientific">Melastoma candidum</name>
    <dbReference type="NCBI Taxonomy" id="119954"/>
    <lineage>
        <taxon>Eukaryota</taxon>
        <taxon>Viridiplantae</taxon>
        <taxon>Streptophyta</taxon>
        <taxon>Embryophyta</taxon>
        <taxon>Tracheophyta</taxon>
        <taxon>Spermatophyta</taxon>
        <taxon>Magnoliopsida</taxon>
        <taxon>eudicotyledons</taxon>
        <taxon>Gunneridae</taxon>
        <taxon>Pentapetalae</taxon>
        <taxon>rosids</taxon>
        <taxon>malvids</taxon>
        <taxon>Myrtales</taxon>
        <taxon>Melastomataceae</taxon>
        <taxon>Melastomatoideae</taxon>
        <taxon>Melastomateae</taxon>
        <taxon>Melastoma</taxon>
    </lineage>
</organism>
<evidence type="ECO:0000313" key="1">
    <source>
        <dbReference type="EMBL" id="KAI4340371.1"/>
    </source>
</evidence>
<protein>
    <submittedName>
        <fullName evidence="1">Uncharacterized protein</fullName>
    </submittedName>
</protein>
<evidence type="ECO:0000313" key="2">
    <source>
        <dbReference type="Proteomes" id="UP001057402"/>
    </source>
</evidence>
<name>A0ACB9NW95_9MYRT</name>